<keyword evidence="2" id="KW-1185">Reference proteome</keyword>
<organism evidence="1 2">
    <name type="scientific">Fusarium kuroshium</name>
    <dbReference type="NCBI Taxonomy" id="2010991"/>
    <lineage>
        <taxon>Eukaryota</taxon>
        <taxon>Fungi</taxon>
        <taxon>Dikarya</taxon>
        <taxon>Ascomycota</taxon>
        <taxon>Pezizomycotina</taxon>
        <taxon>Sordariomycetes</taxon>
        <taxon>Hypocreomycetidae</taxon>
        <taxon>Hypocreales</taxon>
        <taxon>Nectriaceae</taxon>
        <taxon>Fusarium</taxon>
        <taxon>Fusarium solani species complex</taxon>
    </lineage>
</organism>
<dbReference type="EMBL" id="NKUJ01000413">
    <property type="protein sequence ID" value="RMJ06465.1"/>
    <property type="molecule type" value="Genomic_DNA"/>
</dbReference>
<reference evidence="1 2" key="1">
    <citation type="submission" date="2017-06" db="EMBL/GenBank/DDBJ databases">
        <title>Comparative genomic analysis of Ambrosia Fusariam Clade fungi.</title>
        <authorList>
            <person name="Stajich J.E."/>
            <person name="Carrillo J."/>
            <person name="Kijimoto T."/>
            <person name="Eskalen A."/>
            <person name="O'Donnell K."/>
            <person name="Kasson M."/>
        </authorList>
    </citation>
    <scope>NUCLEOTIDE SEQUENCE [LARGE SCALE GENOMIC DNA]</scope>
    <source>
        <strain evidence="1">UCR3666</strain>
    </source>
</reference>
<evidence type="ECO:0000313" key="1">
    <source>
        <dbReference type="EMBL" id="RMJ06465.1"/>
    </source>
</evidence>
<dbReference type="OrthoDB" id="3880401at2759"/>
<dbReference type="Proteomes" id="UP000277212">
    <property type="component" value="Unassembled WGS sequence"/>
</dbReference>
<sequence>MSKYSDLLYHTTLTVIDYREDPSGAKHSAYVLATHASIEAAKTFARDALHLLKYEPDDFEEYSVYSSSHEWKHGDGVVVYARAPARQVFQIGVRTTPNNESLLANPNGTVVLPKGADVLHYVVQTTVDYNKDRTGCAQETDIQGSYVLRADALAAAKSCLAQENLVEYDLRDEFKDEWPFGEDVVVHAVSETGQNHTVAVTTIPGAHKRHSKSN</sequence>
<name>A0A3M2RNN8_9HYPO</name>
<comment type="caution">
    <text evidence="1">The sequence shown here is derived from an EMBL/GenBank/DDBJ whole genome shotgun (WGS) entry which is preliminary data.</text>
</comment>
<accession>A0A3M2RNN8</accession>
<evidence type="ECO:0000313" key="2">
    <source>
        <dbReference type="Proteomes" id="UP000277212"/>
    </source>
</evidence>
<proteinExistence type="predicted"/>
<gene>
    <name evidence="1" type="ORF">CDV36_013946</name>
</gene>
<protein>
    <submittedName>
        <fullName evidence="1">Uncharacterized protein</fullName>
    </submittedName>
</protein>
<dbReference type="AlphaFoldDB" id="A0A3M2RNN8"/>